<proteinExistence type="predicted"/>
<feature type="transmembrane region" description="Helical" evidence="1">
    <location>
        <begin position="124"/>
        <end position="149"/>
    </location>
</feature>
<feature type="transmembrane region" description="Helical" evidence="1">
    <location>
        <begin position="47"/>
        <end position="71"/>
    </location>
</feature>
<keyword evidence="1" id="KW-1133">Transmembrane helix</keyword>
<evidence type="ECO:0000313" key="2">
    <source>
        <dbReference type="EMBL" id="KAF2670751.1"/>
    </source>
</evidence>
<reference evidence="2" key="1">
    <citation type="journal article" date="2020" name="Stud. Mycol.">
        <title>101 Dothideomycetes genomes: a test case for predicting lifestyles and emergence of pathogens.</title>
        <authorList>
            <person name="Haridas S."/>
            <person name="Albert R."/>
            <person name="Binder M."/>
            <person name="Bloem J."/>
            <person name="Labutti K."/>
            <person name="Salamov A."/>
            <person name="Andreopoulos B."/>
            <person name="Baker S."/>
            <person name="Barry K."/>
            <person name="Bills G."/>
            <person name="Bluhm B."/>
            <person name="Cannon C."/>
            <person name="Castanera R."/>
            <person name="Culley D."/>
            <person name="Daum C."/>
            <person name="Ezra D."/>
            <person name="Gonzalez J."/>
            <person name="Henrissat B."/>
            <person name="Kuo A."/>
            <person name="Liang C."/>
            <person name="Lipzen A."/>
            <person name="Lutzoni F."/>
            <person name="Magnuson J."/>
            <person name="Mondo S."/>
            <person name="Nolan M."/>
            <person name="Ohm R."/>
            <person name="Pangilinan J."/>
            <person name="Park H.-J."/>
            <person name="Ramirez L."/>
            <person name="Alfaro M."/>
            <person name="Sun H."/>
            <person name="Tritt A."/>
            <person name="Yoshinaga Y."/>
            <person name="Zwiers L.-H."/>
            <person name="Turgeon B."/>
            <person name="Goodwin S."/>
            <person name="Spatafora J."/>
            <person name="Crous P."/>
            <person name="Grigoriev I."/>
        </authorList>
    </citation>
    <scope>NUCLEOTIDE SEQUENCE</scope>
    <source>
        <strain evidence="2">CBS 115976</strain>
    </source>
</reference>
<dbReference type="EMBL" id="MU004233">
    <property type="protein sequence ID" value="KAF2670751.1"/>
    <property type="molecule type" value="Genomic_DNA"/>
</dbReference>
<evidence type="ECO:0000313" key="3">
    <source>
        <dbReference type="Proteomes" id="UP000799302"/>
    </source>
</evidence>
<dbReference type="Proteomes" id="UP000799302">
    <property type="component" value="Unassembled WGS sequence"/>
</dbReference>
<name>A0A6A6UGR4_9PEZI</name>
<organism evidence="2 3">
    <name type="scientific">Microthyrium microscopicum</name>
    <dbReference type="NCBI Taxonomy" id="703497"/>
    <lineage>
        <taxon>Eukaryota</taxon>
        <taxon>Fungi</taxon>
        <taxon>Dikarya</taxon>
        <taxon>Ascomycota</taxon>
        <taxon>Pezizomycotina</taxon>
        <taxon>Dothideomycetes</taxon>
        <taxon>Dothideomycetes incertae sedis</taxon>
        <taxon>Microthyriales</taxon>
        <taxon>Microthyriaceae</taxon>
        <taxon>Microthyrium</taxon>
    </lineage>
</organism>
<gene>
    <name evidence="2" type="ORF">BT63DRAFT_453115</name>
</gene>
<evidence type="ECO:0000256" key="1">
    <source>
        <dbReference type="SAM" id="Phobius"/>
    </source>
</evidence>
<keyword evidence="3" id="KW-1185">Reference proteome</keyword>
<dbReference type="OrthoDB" id="3540210at2759"/>
<dbReference type="AlphaFoldDB" id="A0A6A6UGR4"/>
<feature type="transmembrane region" description="Helical" evidence="1">
    <location>
        <begin position="568"/>
        <end position="594"/>
    </location>
</feature>
<keyword evidence="1" id="KW-0812">Transmembrane</keyword>
<keyword evidence="1" id="KW-0472">Membrane</keyword>
<accession>A0A6A6UGR4</accession>
<sequence>MTQIVSSYTVNPISVLPASVYTGSWRDYSKSPTLSHTYTTTNRNGSFLVAFIALYISLAGACTWKILSFLLHRCLSQRQNQDAIYHQRQVVLRNSANFSYGLWNLGVIAYSGRKHKATRLLGRVLPIALLSTLLLAAFSTASVFSSWVATTHGQVLLESGGCTIAVASENSTFTTAQVYGFVEYDMDRRHDSSNYGQLCYAPLANNNSNPLPRDCSTYPVASLNYNITRNSTCPFPGQGVCREGVKPMTLDSGYINSHFDLGINAPPEYRYLWREVLTCVPLNNDGFESDVSVPDGPPFKGWSFGKSAQFSNNYTFLYPNTPPVNSSLHLWQDYSLKYYSAKLLPNGSFSNQGNFKPISAVKPSHGDVYLIFLSTNDVMNFAPVKDPWFSATTFTNYSLGSGSPQHVYVRDDVARVLGCVESYQMCKPGLNGNNTCSPLTSVDNLSPVYFDKIWTDPDEQAYVRKTSEGLRSMITGLETTIQYFGSAALKAHFMMFQNEVISMPENQWELEVEGWFQTYLADVQRIVLDLSSGLSGKDTSWIVKPPNGTMDHQICSNQRIRNTSYTSFSILGIVLVLVLGGLIIILGYTLPVIVERMDPQGYKSLEWRQNETLEIQRLAHENRKSHTWKSGLEELQDEDKEKGHYLKYAVVEEEKEVDLSANGK</sequence>
<protein>
    <submittedName>
        <fullName evidence="2">Uncharacterized protein</fullName>
    </submittedName>
</protein>